<gene>
    <name evidence="1" type="ORF">CK820_G0046036</name>
</gene>
<feature type="non-terminal residue" evidence="1">
    <location>
        <position position="1"/>
    </location>
</feature>
<proteinExistence type="predicted"/>
<evidence type="ECO:0000313" key="2">
    <source>
        <dbReference type="Proteomes" id="UP000236370"/>
    </source>
</evidence>
<comment type="caution">
    <text evidence="1">The sequence shown here is derived from an EMBL/GenBank/DDBJ whole genome shotgun (WGS) entry which is preliminary data.</text>
</comment>
<accession>A0A2J8Q227</accession>
<reference evidence="1 2" key="1">
    <citation type="submission" date="2017-12" db="EMBL/GenBank/DDBJ databases">
        <title>High-resolution comparative analysis of great ape genomes.</title>
        <authorList>
            <person name="Pollen A."/>
            <person name="Hastie A."/>
            <person name="Hormozdiari F."/>
            <person name="Dougherty M."/>
            <person name="Liu R."/>
            <person name="Chaisson M."/>
            <person name="Hoppe E."/>
            <person name="Hill C."/>
            <person name="Pang A."/>
            <person name="Hillier L."/>
            <person name="Baker C."/>
            <person name="Armstrong J."/>
            <person name="Shendure J."/>
            <person name="Paten B."/>
            <person name="Wilson R."/>
            <person name="Chao H."/>
            <person name="Schneider V."/>
            <person name="Ventura M."/>
            <person name="Kronenberg Z."/>
            <person name="Murali S."/>
            <person name="Gordon D."/>
            <person name="Cantsilieris S."/>
            <person name="Munson K."/>
            <person name="Nelson B."/>
            <person name="Raja A."/>
            <person name="Underwood J."/>
            <person name="Diekhans M."/>
            <person name="Fiddes I."/>
            <person name="Haussler D."/>
            <person name="Eichler E."/>
        </authorList>
    </citation>
    <scope>NUCLEOTIDE SEQUENCE [LARGE SCALE GENOMIC DNA]</scope>
    <source>
        <strain evidence="1">Yerkes chimp pedigree #C0471</strain>
    </source>
</reference>
<sequence length="37" mass="4563">LGEKVSQELKEPLHKALQMLLSQFWCLWFCYDKCFWN</sequence>
<name>A0A2J8Q227_PANTR</name>
<dbReference type="AlphaFoldDB" id="A0A2J8Q227"/>
<evidence type="ECO:0000313" key="1">
    <source>
        <dbReference type="EMBL" id="PNI90316.1"/>
    </source>
</evidence>
<dbReference type="Proteomes" id="UP000236370">
    <property type="component" value="Unassembled WGS sequence"/>
</dbReference>
<organism evidence="1 2">
    <name type="scientific">Pan troglodytes</name>
    <name type="common">Chimpanzee</name>
    <dbReference type="NCBI Taxonomy" id="9598"/>
    <lineage>
        <taxon>Eukaryota</taxon>
        <taxon>Metazoa</taxon>
        <taxon>Chordata</taxon>
        <taxon>Craniata</taxon>
        <taxon>Vertebrata</taxon>
        <taxon>Euteleostomi</taxon>
        <taxon>Mammalia</taxon>
        <taxon>Eutheria</taxon>
        <taxon>Euarchontoglires</taxon>
        <taxon>Primates</taxon>
        <taxon>Haplorrhini</taxon>
        <taxon>Catarrhini</taxon>
        <taxon>Hominidae</taxon>
        <taxon>Pan</taxon>
    </lineage>
</organism>
<dbReference type="EMBL" id="NBAG03000088">
    <property type="protein sequence ID" value="PNI90316.1"/>
    <property type="molecule type" value="Genomic_DNA"/>
</dbReference>
<protein>
    <submittedName>
        <fullName evidence="1">BCL2L13 isoform 15</fullName>
    </submittedName>
</protein>